<evidence type="ECO:0000256" key="6">
    <source>
        <dbReference type="ARBA" id="ARBA00047490"/>
    </source>
</evidence>
<dbReference type="FunFam" id="3.40.50.1100:FF:000003">
    <property type="entry name" value="Cystathionine beta-synthase"/>
    <property type="match status" value="1"/>
</dbReference>
<sequence>MSPLNTSSSSANSTTQKPMVFPDYNGLQKCTWKVGDGLDNCPHHVFGRTSKSSSAGSGSVVSSALELVGRTPMVKLERIMKEFDLPCELWAKAEYFNPGGSVKDRIALRMIEAAEEEGRIRPGDTLIEPTSGNTGTGLCLAAAIKGYNMVITMPEKMSGEKVNMMKSLGAKILRTPNEVAWNTPESHIGLAMKLQKEIPRSHILDQYLNPANPMAHYEGTGAEIVDQCEGKVDVMVLGAGTGGTITGVARKLKDELGEKCLVVGVDPIGSILAVPDSLNDPGRLEGYQVEGIGYDFIPTVLDRDPSVIDQWMKVGDPEALSMARKLIRLEGLTVGGSSGTCVAAAVRYIKSQRPEEMAGKRVVALLPDSSRNYMSKFLDDGWMFAHGFITLEEHPSYPTYRKNPWGGVSLQEAGIVLSKVLMLSPALSAADGIKKIRSAAREDPSFSSEVAMLSSGGEMVTIANLYARMSAADEPKMLTLDKCKHKPSPLTVGMDSSLAEVATKLDVQPCLPVVGGDDDQIAAVVDRGAFLEFLATSSA</sequence>
<evidence type="ECO:0000313" key="9">
    <source>
        <dbReference type="EMBL" id="KAF4667772.1"/>
    </source>
</evidence>
<dbReference type="AlphaFoldDB" id="A0A7J6M867"/>
<accession>A0A7J6M867</accession>
<dbReference type="GO" id="GO:0004122">
    <property type="term" value="F:cystathionine beta-synthase activity"/>
    <property type="evidence" value="ECO:0007669"/>
    <property type="project" value="UniProtKB-EC"/>
</dbReference>
<dbReference type="OrthoDB" id="10259545at2759"/>
<evidence type="ECO:0000256" key="1">
    <source>
        <dbReference type="ARBA" id="ARBA00001933"/>
    </source>
</evidence>
<reference evidence="10 11" key="1">
    <citation type="submission" date="2020-04" db="EMBL/GenBank/DDBJ databases">
        <title>Perkinsus olseni comparative genomics.</title>
        <authorList>
            <person name="Bogema D.R."/>
        </authorList>
    </citation>
    <scope>NUCLEOTIDE SEQUENCE [LARGE SCALE GENOMIC DNA]</scope>
    <source>
        <strain evidence="8">ATCC PRA-179</strain>
        <strain evidence="9">ATCC PRA-31</strain>
    </source>
</reference>
<dbReference type="EC" id="4.2.1.22" evidence="4"/>
<dbReference type="PROSITE" id="PS00901">
    <property type="entry name" value="CYS_SYNTHASE"/>
    <property type="match status" value="1"/>
</dbReference>
<evidence type="ECO:0000313" key="11">
    <source>
        <dbReference type="Proteomes" id="UP000572268"/>
    </source>
</evidence>
<dbReference type="EMBL" id="JABAHT010000173">
    <property type="protein sequence ID" value="KAF4662275.1"/>
    <property type="molecule type" value="Genomic_DNA"/>
</dbReference>
<dbReference type="Pfam" id="PF00291">
    <property type="entry name" value="PALP"/>
    <property type="match status" value="1"/>
</dbReference>
<comment type="similarity">
    <text evidence="3">Belongs to the cysteine synthase/cystathionine beta-synthase family.</text>
</comment>
<proteinExistence type="inferred from homology"/>
<dbReference type="InterPro" id="IPR001216">
    <property type="entry name" value="P-phosphate_BS"/>
</dbReference>
<protein>
    <recommendedName>
        <fullName evidence="4">cystathionine beta-synthase</fullName>
        <ecNumber evidence="4">4.2.1.22</ecNumber>
    </recommendedName>
</protein>
<evidence type="ECO:0000256" key="3">
    <source>
        <dbReference type="ARBA" id="ARBA00007103"/>
    </source>
</evidence>
<evidence type="ECO:0000259" key="7">
    <source>
        <dbReference type="Pfam" id="PF00291"/>
    </source>
</evidence>
<gene>
    <name evidence="9" type="ORF">FOL46_002343</name>
    <name evidence="8" type="ORF">FOZ61_002606</name>
</gene>
<dbReference type="CDD" id="cd01561">
    <property type="entry name" value="CBS_like"/>
    <property type="match status" value="1"/>
</dbReference>
<evidence type="ECO:0000256" key="2">
    <source>
        <dbReference type="ARBA" id="ARBA00005003"/>
    </source>
</evidence>
<dbReference type="PANTHER" id="PTHR10314">
    <property type="entry name" value="CYSTATHIONINE BETA-SYNTHASE"/>
    <property type="match status" value="1"/>
</dbReference>
<evidence type="ECO:0000313" key="8">
    <source>
        <dbReference type="EMBL" id="KAF4662275.1"/>
    </source>
</evidence>
<comment type="caution">
    <text evidence="9">The sequence shown here is derived from an EMBL/GenBank/DDBJ whole genome shotgun (WGS) entry which is preliminary data.</text>
</comment>
<name>A0A7J6M867_PEROL</name>
<comment type="catalytic activity">
    <reaction evidence="6">
        <text>L-homocysteine + L-serine = L,L-cystathionine + H2O</text>
        <dbReference type="Rhea" id="RHEA:10112"/>
        <dbReference type="ChEBI" id="CHEBI:15377"/>
        <dbReference type="ChEBI" id="CHEBI:33384"/>
        <dbReference type="ChEBI" id="CHEBI:58161"/>
        <dbReference type="ChEBI" id="CHEBI:58199"/>
        <dbReference type="EC" id="4.2.1.22"/>
    </reaction>
</comment>
<dbReference type="Proteomes" id="UP000570595">
    <property type="component" value="Unassembled WGS sequence"/>
</dbReference>
<keyword evidence="5" id="KW-0663">Pyridoxal phosphate</keyword>
<evidence type="ECO:0000313" key="10">
    <source>
        <dbReference type="Proteomes" id="UP000570595"/>
    </source>
</evidence>
<dbReference type="FunFam" id="3.40.50.1100:FF:000118">
    <property type="entry name" value="Related to CYS4-cystathionine beta-synthase"/>
    <property type="match status" value="1"/>
</dbReference>
<dbReference type="GO" id="GO:0006535">
    <property type="term" value="P:cysteine biosynthetic process from serine"/>
    <property type="evidence" value="ECO:0007669"/>
    <property type="project" value="InterPro"/>
</dbReference>
<dbReference type="EMBL" id="JABANN010000174">
    <property type="protein sequence ID" value="KAF4667772.1"/>
    <property type="molecule type" value="Genomic_DNA"/>
</dbReference>
<organism evidence="9 11">
    <name type="scientific">Perkinsus olseni</name>
    <name type="common">Perkinsus atlanticus</name>
    <dbReference type="NCBI Taxonomy" id="32597"/>
    <lineage>
        <taxon>Eukaryota</taxon>
        <taxon>Sar</taxon>
        <taxon>Alveolata</taxon>
        <taxon>Perkinsozoa</taxon>
        <taxon>Perkinsea</taxon>
        <taxon>Perkinsida</taxon>
        <taxon>Perkinsidae</taxon>
        <taxon>Perkinsus</taxon>
    </lineage>
</organism>
<feature type="domain" description="Tryptophan synthase beta chain-like PALP" evidence="7">
    <location>
        <begin position="66"/>
        <end position="368"/>
    </location>
</feature>
<dbReference type="InterPro" id="IPR050214">
    <property type="entry name" value="Cys_Synth/Cystath_Beta-Synth"/>
</dbReference>
<dbReference type="SUPFAM" id="SSF53686">
    <property type="entry name" value="Tryptophan synthase beta subunit-like PLP-dependent enzymes"/>
    <property type="match status" value="1"/>
</dbReference>
<dbReference type="Proteomes" id="UP000572268">
    <property type="component" value="Unassembled WGS sequence"/>
</dbReference>
<dbReference type="Gene3D" id="3.40.50.1100">
    <property type="match status" value="2"/>
</dbReference>
<comment type="cofactor">
    <cofactor evidence="1">
        <name>pyridoxal 5'-phosphate</name>
        <dbReference type="ChEBI" id="CHEBI:597326"/>
    </cofactor>
</comment>
<comment type="pathway">
    <text evidence="2">Amino-acid biosynthesis; L-cysteine biosynthesis; L-cysteine from L-homocysteine and L-serine: step 1/2.</text>
</comment>
<evidence type="ECO:0000256" key="4">
    <source>
        <dbReference type="ARBA" id="ARBA00012041"/>
    </source>
</evidence>
<dbReference type="InterPro" id="IPR001926">
    <property type="entry name" value="TrpB-like_PALP"/>
</dbReference>
<evidence type="ECO:0000256" key="5">
    <source>
        <dbReference type="ARBA" id="ARBA00022898"/>
    </source>
</evidence>
<dbReference type="InterPro" id="IPR036052">
    <property type="entry name" value="TrpB-like_PALP_sf"/>
</dbReference>